<evidence type="ECO:0000256" key="2">
    <source>
        <dbReference type="ARBA" id="ARBA00022448"/>
    </source>
</evidence>
<dbReference type="PANTHER" id="PTHR11101:SF80">
    <property type="entry name" value="PHOSPHATE TRANSPORTER"/>
    <property type="match status" value="1"/>
</dbReference>
<dbReference type="GO" id="GO:0016020">
    <property type="term" value="C:membrane"/>
    <property type="evidence" value="ECO:0007669"/>
    <property type="project" value="UniProtKB-SubCell"/>
</dbReference>
<keyword evidence="4 6" id="KW-1133">Transmembrane helix</keyword>
<evidence type="ECO:0000256" key="1">
    <source>
        <dbReference type="ARBA" id="ARBA00004141"/>
    </source>
</evidence>
<name>A0A382BCM8_9ZZZZ</name>
<dbReference type="GO" id="GO:0005315">
    <property type="term" value="F:phosphate transmembrane transporter activity"/>
    <property type="evidence" value="ECO:0007669"/>
    <property type="project" value="InterPro"/>
</dbReference>
<dbReference type="Pfam" id="PF01384">
    <property type="entry name" value="PHO4"/>
    <property type="match status" value="1"/>
</dbReference>
<comment type="subcellular location">
    <subcellularLocation>
        <location evidence="1">Membrane</location>
        <topology evidence="1">Multi-pass membrane protein</topology>
    </subcellularLocation>
</comment>
<accession>A0A382BCM8</accession>
<evidence type="ECO:0000313" key="7">
    <source>
        <dbReference type="EMBL" id="SVB11404.1"/>
    </source>
</evidence>
<keyword evidence="2" id="KW-0813">Transport</keyword>
<evidence type="ECO:0000256" key="6">
    <source>
        <dbReference type="SAM" id="Phobius"/>
    </source>
</evidence>
<organism evidence="7">
    <name type="scientific">marine metagenome</name>
    <dbReference type="NCBI Taxonomy" id="408172"/>
    <lineage>
        <taxon>unclassified sequences</taxon>
        <taxon>metagenomes</taxon>
        <taxon>ecological metagenomes</taxon>
    </lineage>
</organism>
<dbReference type="AlphaFoldDB" id="A0A382BCM8"/>
<keyword evidence="3 6" id="KW-0812">Transmembrane</keyword>
<feature type="transmembrane region" description="Helical" evidence="6">
    <location>
        <begin position="208"/>
        <end position="231"/>
    </location>
</feature>
<feature type="transmembrane region" description="Helical" evidence="6">
    <location>
        <begin position="165"/>
        <end position="188"/>
    </location>
</feature>
<protein>
    <recommendedName>
        <fullName evidence="8">Phosphate transporter</fullName>
    </recommendedName>
</protein>
<feature type="transmembrane region" description="Helical" evidence="6">
    <location>
        <begin position="313"/>
        <end position="336"/>
    </location>
</feature>
<dbReference type="EMBL" id="UINC01029154">
    <property type="protein sequence ID" value="SVB11404.1"/>
    <property type="molecule type" value="Genomic_DNA"/>
</dbReference>
<feature type="transmembrane region" description="Helical" evidence="6">
    <location>
        <begin position="128"/>
        <end position="153"/>
    </location>
</feature>
<evidence type="ECO:0008006" key="8">
    <source>
        <dbReference type="Google" id="ProtNLM"/>
    </source>
</evidence>
<feature type="transmembrane region" description="Helical" evidence="6">
    <location>
        <begin position="36"/>
        <end position="56"/>
    </location>
</feature>
<feature type="transmembrane region" description="Helical" evidence="6">
    <location>
        <begin position="243"/>
        <end position="265"/>
    </location>
</feature>
<gene>
    <name evidence="7" type="ORF">METZ01_LOCUS164258</name>
</gene>
<evidence type="ECO:0000256" key="3">
    <source>
        <dbReference type="ARBA" id="ARBA00022692"/>
    </source>
</evidence>
<sequence>VDISTLVILSSGLFLGWALGANDAANVFGTAVGTKMVRFATAALVCSLFVVLGSVISGAGPAETLSKLSEIDQSVHAFIAVVSAGFTVFVMTRFGLPVSTSQAIVGALVGWNVFQGIETDSDILGKIIASWILCPVLAGLIAAAMLPPLAAVMRILNLRLFVQDVTVRWALLAAGAFGAYSLGANNIANVMGPFIHVIRPPSVSLGSFFLNGTQVLFLIGALAIAVGVVTYGRRVMFTVGRNLFQLSPLTAWVAVVSHAIVLILFTSKSLATWLDAAGLPQIPLVPVSSSQAIVGAVIGIGLFRGASSIRWHLVGGIVLGWLITPICAGMLCLAALTSAQLLA</sequence>
<feature type="non-terminal residue" evidence="7">
    <location>
        <position position="1"/>
    </location>
</feature>
<dbReference type="InterPro" id="IPR001204">
    <property type="entry name" value="Phos_transporter"/>
</dbReference>
<feature type="transmembrane region" description="Helical" evidence="6">
    <location>
        <begin position="77"/>
        <end position="96"/>
    </location>
</feature>
<dbReference type="PANTHER" id="PTHR11101">
    <property type="entry name" value="PHOSPHATE TRANSPORTER"/>
    <property type="match status" value="1"/>
</dbReference>
<keyword evidence="5 6" id="KW-0472">Membrane</keyword>
<dbReference type="GO" id="GO:0035435">
    <property type="term" value="P:phosphate ion transmembrane transport"/>
    <property type="evidence" value="ECO:0007669"/>
    <property type="project" value="TreeGrafter"/>
</dbReference>
<evidence type="ECO:0000256" key="4">
    <source>
        <dbReference type="ARBA" id="ARBA00022989"/>
    </source>
</evidence>
<evidence type="ECO:0000256" key="5">
    <source>
        <dbReference type="ARBA" id="ARBA00023136"/>
    </source>
</evidence>
<feature type="transmembrane region" description="Helical" evidence="6">
    <location>
        <begin position="285"/>
        <end position="306"/>
    </location>
</feature>
<reference evidence="7" key="1">
    <citation type="submission" date="2018-05" db="EMBL/GenBank/DDBJ databases">
        <authorList>
            <person name="Lanie J.A."/>
            <person name="Ng W.-L."/>
            <person name="Kazmierczak K.M."/>
            <person name="Andrzejewski T.M."/>
            <person name="Davidsen T.M."/>
            <person name="Wayne K.J."/>
            <person name="Tettelin H."/>
            <person name="Glass J.I."/>
            <person name="Rusch D."/>
            <person name="Podicherti R."/>
            <person name="Tsui H.-C.T."/>
            <person name="Winkler M.E."/>
        </authorList>
    </citation>
    <scope>NUCLEOTIDE SEQUENCE</scope>
</reference>
<proteinExistence type="predicted"/>